<evidence type="ECO:0000256" key="10">
    <source>
        <dbReference type="RuleBase" id="RU367032"/>
    </source>
</evidence>
<comment type="function">
    <text evidence="10">Component of the PEX13-PEX14 docking complex, a translocon channel that specifically mediates the import of peroxisomal cargo proteins bound to PEX5 receptor. The PEX13-PEX14 docking complex forms a large import pore which can be opened to a diameter of about 9 nm. Mechanistically, PEX5 receptor along with cargo proteins associates with the PEX14 subunit of the PEX13-PEX14 docking complex in the cytosol, leading to the insertion of the receptor into the organelle membrane with the concomitant translocation of the cargo into the peroxisome matrix.</text>
</comment>
<feature type="compositionally biased region" description="Low complexity" evidence="11">
    <location>
        <begin position="223"/>
        <end position="242"/>
    </location>
</feature>
<gene>
    <name evidence="13" type="ORF">PTSG_11181</name>
</gene>
<comment type="similarity">
    <text evidence="1 10">Belongs to the peroxin-14 family.</text>
</comment>
<evidence type="ECO:0000256" key="7">
    <source>
        <dbReference type="ARBA" id="ARBA00029502"/>
    </source>
</evidence>
<dbReference type="PANTHER" id="PTHR23058">
    <property type="entry name" value="PEROXISOMAL MEMBRANE PROTEIN PEX14"/>
    <property type="match status" value="1"/>
</dbReference>
<dbReference type="AlphaFoldDB" id="F2USN4"/>
<evidence type="ECO:0000256" key="9">
    <source>
        <dbReference type="ARBA" id="ARBA00046271"/>
    </source>
</evidence>
<organism evidence="14">
    <name type="scientific">Salpingoeca rosetta (strain ATCC 50818 / BSB-021)</name>
    <dbReference type="NCBI Taxonomy" id="946362"/>
    <lineage>
        <taxon>Eukaryota</taxon>
        <taxon>Choanoflagellata</taxon>
        <taxon>Craspedida</taxon>
        <taxon>Salpingoecidae</taxon>
        <taxon>Salpingoeca</taxon>
    </lineage>
</organism>
<feature type="compositionally biased region" description="Polar residues" evidence="11">
    <location>
        <begin position="282"/>
        <end position="304"/>
    </location>
</feature>
<dbReference type="Gene3D" id="1.10.10.10">
    <property type="entry name" value="Winged helix-like DNA-binding domain superfamily/Winged helix DNA-binding domain"/>
    <property type="match status" value="1"/>
</dbReference>
<evidence type="ECO:0000256" key="6">
    <source>
        <dbReference type="ARBA" id="ARBA00023140"/>
    </source>
</evidence>
<dbReference type="GO" id="GO:0005778">
    <property type="term" value="C:peroxisomal membrane"/>
    <property type="evidence" value="ECO:0007669"/>
    <property type="project" value="UniProtKB-SubCell"/>
</dbReference>
<keyword evidence="5 10" id="KW-0472">Membrane</keyword>
<dbReference type="FunCoup" id="F2USN4">
    <property type="interactions" value="1099"/>
</dbReference>
<dbReference type="InterPro" id="IPR036388">
    <property type="entry name" value="WH-like_DNA-bd_sf"/>
</dbReference>
<evidence type="ECO:0000256" key="8">
    <source>
        <dbReference type="ARBA" id="ARBA00029691"/>
    </source>
</evidence>
<dbReference type="GO" id="GO:1990429">
    <property type="term" value="C:peroxisomal importomer complex"/>
    <property type="evidence" value="ECO:0007669"/>
    <property type="project" value="TreeGrafter"/>
</dbReference>
<reference evidence="13" key="1">
    <citation type="submission" date="2009-08" db="EMBL/GenBank/DDBJ databases">
        <title>Annotation of Salpingoeca rosetta.</title>
        <authorList>
            <consortium name="The Broad Institute Genome Sequencing Platform"/>
            <person name="Russ C."/>
            <person name="Cuomo C."/>
            <person name="Burger G."/>
            <person name="Gray M.W."/>
            <person name="Holland P.W.H."/>
            <person name="King N."/>
            <person name="Lang F.B.F."/>
            <person name="Roger A.J."/>
            <person name="Ruiz-Trillo I."/>
            <person name="Young S.K."/>
            <person name="Zeng Q."/>
            <person name="Gargeya S."/>
            <person name="Alvarado L."/>
            <person name="Berlin A."/>
            <person name="Chapman S.B."/>
            <person name="Chen Z."/>
            <person name="Freedman E."/>
            <person name="Gellesch M."/>
            <person name="Goldberg J."/>
            <person name="Griggs A."/>
            <person name="Gujja S."/>
            <person name="Heilman E."/>
            <person name="Heiman D."/>
            <person name="Howarth C."/>
            <person name="Mehta T."/>
            <person name="Neiman D."/>
            <person name="Pearson M."/>
            <person name="Roberts A."/>
            <person name="Saif S."/>
            <person name="Shea T."/>
            <person name="Shenoy N."/>
            <person name="Sisk P."/>
            <person name="Stolte C."/>
            <person name="Sykes S."/>
            <person name="White J."/>
            <person name="Yandava C."/>
            <person name="Haas B."/>
            <person name="Nusbaum C."/>
            <person name="Birren B."/>
        </authorList>
    </citation>
    <scope>NUCLEOTIDE SEQUENCE [LARGE SCALE GENOMIC DNA]</scope>
    <source>
        <strain evidence="13">ATCC 50818</strain>
    </source>
</reference>
<dbReference type="GeneID" id="16068350"/>
<protein>
    <recommendedName>
        <fullName evidence="7 10">Peroxisomal membrane protein PEX14</fullName>
    </recommendedName>
    <alternativeName>
        <fullName evidence="8 10">Peroxin-14</fullName>
    </alternativeName>
</protein>
<dbReference type="RefSeq" id="XP_004987828.1">
    <property type="nucleotide sequence ID" value="XM_004987771.1"/>
</dbReference>
<evidence type="ECO:0000256" key="5">
    <source>
        <dbReference type="ARBA" id="ARBA00023136"/>
    </source>
</evidence>
<evidence type="ECO:0000256" key="11">
    <source>
        <dbReference type="SAM" id="MobiDB-lite"/>
    </source>
</evidence>
<proteinExistence type="inferred from homology"/>
<dbReference type="STRING" id="946362.F2USN4"/>
<keyword evidence="3 10" id="KW-0653">Protein transport</keyword>
<keyword evidence="14" id="KW-1185">Reference proteome</keyword>
<dbReference type="Pfam" id="PF04695">
    <property type="entry name" value="Pex14_N"/>
    <property type="match status" value="1"/>
</dbReference>
<feature type="region of interest" description="Disordered" evidence="11">
    <location>
        <begin position="166"/>
        <end position="304"/>
    </location>
</feature>
<dbReference type="InParanoid" id="F2USN4"/>
<name>F2USN4_SALR5</name>
<evidence type="ECO:0000313" key="14">
    <source>
        <dbReference type="Proteomes" id="UP000007799"/>
    </source>
</evidence>
<evidence type="ECO:0000313" key="13">
    <source>
        <dbReference type="EMBL" id="EGD81143.1"/>
    </source>
</evidence>
<keyword evidence="2 10" id="KW-0813">Transport</keyword>
<keyword evidence="6 10" id="KW-0576">Peroxisome</keyword>
<evidence type="ECO:0000256" key="3">
    <source>
        <dbReference type="ARBA" id="ARBA00022927"/>
    </source>
</evidence>
<evidence type="ECO:0000256" key="1">
    <source>
        <dbReference type="ARBA" id="ARBA00005443"/>
    </source>
</evidence>
<dbReference type="GO" id="GO:0016560">
    <property type="term" value="P:protein import into peroxisome matrix, docking"/>
    <property type="evidence" value="ECO:0007669"/>
    <property type="project" value="UniProtKB-UniRule"/>
</dbReference>
<evidence type="ECO:0000259" key="12">
    <source>
        <dbReference type="Pfam" id="PF04695"/>
    </source>
</evidence>
<dbReference type="KEGG" id="sre:PTSG_11181"/>
<dbReference type="PANTHER" id="PTHR23058:SF0">
    <property type="entry name" value="PEROXISOMAL MEMBRANE PROTEIN PEX14"/>
    <property type="match status" value="1"/>
</dbReference>
<feature type="compositionally biased region" description="Low complexity" evidence="11">
    <location>
        <begin position="188"/>
        <end position="210"/>
    </location>
</feature>
<accession>F2USN4</accession>
<dbReference type="InterPro" id="IPR025655">
    <property type="entry name" value="PEX14"/>
</dbReference>
<dbReference type="GO" id="GO:0005102">
    <property type="term" value="F:signaling receptor binding"/>
    <property type="evidence" value="ECO:0007669"/>
    <property type="project" value="TreeGrafter"/>
</dbReference>
<dbReference type="OrthoDB" id="441517at2759"/>
<dbReference type="InterPro" id="IPR006785">
    <property type="entry name" value="Pex14_N"/>
</dbReference>
<evidence type="ECO:0000256" key="4">
    <source>
        <dbReference type="ARBA" id="ARBA00023010"/>
    </source>
</evidence>
<evidence type="ECO:0000256" key="2">
    <source>
        <dbReference type="ARBA" id="ARBA00022448"/>
    </source>
</evidence>
<dbReference type="Proteomes" id="UP000007799">
    <property type="component" value="Unassembled WGS sequence"/>
</dbReference>
<comment type="subcellular location">
    <subcellularLocation>
        <location evidence="9 10">Peroxisome membrane</location>
    </subcellularLocation>
</comment>
<dbReference type="EMBL" id="GL832995">
    <property type="protein sequence ID" value="EGD81143.1"/>
    <property type="molecule type" value="Genomic_DNA"/>
</dbReference>
<feature type="compositionally biased region" description="Low complexity" evidence="11">
    <location>
        <begin position="249"/>
        <end position="273"/>
    </location>
</feature>
<sequence length="304" mass="33128">MGVALRFLRNPKVSFLPVDTKRQFLLSKGLTSDQVSAALAAHDAAASALTSTPPRLGWTWQELGLVLGLTATGGYLLYKYLQFYYPSAPIMKMMRARPTSSAKQLERIHNKLGLLETRIAALEKKMDTDMPGLQRRMQQLNTKVVSAVDELQTDVANVKTMLLRPKATLSPRRNGLPDWQRQVRSRPATANATATTTTRSNSNNTNHTAHQAPAGTTTAQRASHSPSSSSSSPSSLSPPFSASERHTATTNDNNNNNTNDNNNSNNNNTNDTTTEAHPSPSPQLKNDQQQQHNSKSNTSPQAVA</sequence>
<keyword evidence="4" id="KW-0811">Translocation</keyword>
<feature type="domain" description="Peroxisome membrane anchor protein Pex14p N-terminal" evidence="12">
    <location>
        <begin position="3"/>
        <end position="40"/>
    </location>
</feature>